<dbReference type="InterPro" id="IPR051091">
    <property type="entry name" value="O-Glucosyltr/Glycosyltrsf_90"/>
</dbReference>
<comment type="caution">
    <text evidence="4">The sequence shown here is derived from an EMBL/GenBank/DDBJ whole genome shotgun (WGS) entry which is preliminary data.</text>
</comment>
<feature type="domain" description="Glycosyl transferase CAP10" evidence="3">
    <location>
        <begin position="151"/>
        <end position="415"/>
    </location>
</feature>
<reference evidence="5" key="1">
    <citation type="journal article" date="2015" name="PLoS Genet.">
        <title>Genome Sequence and Transcriptome Analyses of Chrysochromulina tobin: Metabolic Tools for Enhanced Algal Fitness in the Prominent Order Prymnesiales (Haptophyceae).</title>
        <authorList>
            <person name="Hovde B.T."/>
            <person name="Deodato C.R."/>
            <person name="Hunsperger H.M."/>
            <person name="Ryken S.A."/>
            <person name="Yost W."/>
            <person name="Jha R.K."/>
            <person name="Patterson J."/>
            <person name="Monnat R.J. Jr."/>
            <person name="Barlow S.B."/>
            <person name="Starkenburg S.R."/>
            <person name="Cattolico R.A."/>
        </authorList>
    </citation>
    <scope>NUCLEOTIDE SEQUENCE</scope>
    <source>
        <strain evidence="5">CCMP291</strain>
    </source>
</reference>
<dbReference type="PANTHER" id="PTHR12203">
    <property type="entry name" value="KDEL LYS-ASP-GLU-LEU CONTAINING - RELATED"/>
    <property type="match status" value="1"/>
</dbReference>
<protein>
    <submittedName>
        <fullName evidence="4">Kdel motif-containing protein 1</fullName>
    </submittedName>
</protein>
<evidence type="ECO:0000259" key="3">
    <source>
        <dbReference type="SMART" id="SM00672"/>
    </source>
</evidence>
<keyword evidence="2" id="KW-0808">Transferase</keyword>
<dbReference type="InterPro" id="IPR006598">
    <property type="entry name" value="CAP10"/>
</dbReference>
<sequence>MATDCVPHQVRLHHSEMPEEPSWMGIHEPRAQPKRAVVGARPRSAVEMAAQGQRCPLKGDPMSDAPSGWRYDPTLWAPLIDMYLAPWAAGNLSATVLDMAYWPQMYGTTRAHALPGVHAAVKDGYLFVRSQNDYRLELFLDMMKTVSGLVRLPNAEFVACLYDHAKVDRQTPLPVFVHYSDVAHRDVPIPAPWSWDETQHAFPQPWVKVRAGCATPWSQRDSVLYFRGGCNGPTRGWRGPLWKFYPRKRANQLSAAHTGQIDAGVYDHCDSPKLSKIEWGWDAAMEREMSARAPKKPIDKFAANCAHKHLLHIDGNAASSRLASELHVGSTIFKQDSFSNEYFYPLLRPYVHYVPVAASLHDVPEKLAWAKAHPQQAEAIANAGKQFAREHLHVTAVACYWWQLLTAFAELQNFEPRTHQELGFRQIS</sequence>
<evidence type="ECO:0000256" key="2">
    <source>
        <dbReference type="ARBA" id="ARBA00022679"/>
    </source>
</evidence>
<accession>A0A0M0K213</accession>
<gene>
    <name evidence="4" type="ORF">Ctob_013928</name>
</gene>
<dbReference type="AlphaFoldDB" id="A0A0M0K213"/>
<dbReference type="EMBL" id="JWZX01001724">
    <property type="protein sequence ID" value="KOO32622.1"/>
    <property type="molecule type" value="Genomic_DNA"/>
</dbReference>
<proteinExistence type="inferred from homology"/>
<keyword evidence="5" id="KW-1185">Reference proteome</keyword>
<dbReference type="SMART" id="SM00672">
    <property type="entry name" value="CAP10"/>
    <property type="match status" value="1"/>
</dbReference>
<name>A0A0M0K213_9EUKA</name>
<dbReference type="Pfam" id="PF05686">
    <property type="entry name" value="Glyco_transf_90"/>
    <property type="match status" value="1"/>
</dbReference>
<evidence type="ECO:0000313" key="4">
    <source>
        <dbReference type="EMBL" id="KOO32622.1"/>
    </source>
</evidence>
<dbReference type="PANTHER" id="PTHR12203:SF35">
    <property type="entry name" value="PROTEIN O-GLUCOSYLTRANSFERASE 1"/>
    <property type="match status" value="1"/>
</dbReference>
<dbReference type="Proteomes" id="UP000037460">
    <property type="component" value="Unassembled WGS sequence"/>
</dbReference>
<evidence type="ECO:0000313" key="5">
    <source>
        <dbReference type="Proteomes" id="UP000037460"/>
    </source>
</evidence>
<comment type="similarity">
    <text evidence="1">Belongs to the glycosyltransferase 90 family.</text>
</comment>
<evidence type="ECO:0000256" key="1">
    <source>
        <dbReference type="ARBA" id="ARBA00010118"/>
    </source>
</evidence>
<organism evidence="4 5">
    <name type="scientific">Chrysochromulina tobinii</name>
    <dbReference type="NCBI Taxonomy" id="1460289"/>
    <lineage>
        <taxon>Eukaryota</taxon>
        <taxon>Haptista</taxon>
        <taxon>Haptophyta</taxon>
        <taxon>Prymnesiophyceae</taxon>
        <taxon>Prymnesiales</taxon>
        <taxon>Chrysochromulinaceae</taxon>
        <taxon>Chrysochromulina</taxon>
    </lineage>
</organism>
<dbReference type="GO" id="GO:0016740">
    <property type="term" value="F:transferase activity"/>
    <property type="evidence" value="ECO:0007669"/>
    <property type="project" value="UniProtKB-KW"/>
</dbReference>
<dbReference type="OrthoDB" id="202415at2759"/>